<feature type="signal peptide" evidence="1">
    <location>
        <begin position="1"/>
        <end position="24"/>
    </location>
</feature>
<dbReference type="PANTHER" id="PTHR38792:SF3">
    <property type="entry name" value="BNR_ASP-BOX REPEAT DOMAIN PROTEIN (AFU_ORTHOLOGUE AFUA_7G06430)-RELATED"/>
    <property type="match status" value="1"/>
</dbReference>
<dbReference type="EMBL" id="JBFTWV010000032">
    <property type="protein sequence ID" value="KAL2795768.1"/>
    <property type="molecule type" value="Genomic_DNA"/>
</dbReference>
<organism evidence="2 3">
    <name type="scientific">Aspergillus keveii</name>
    <dbReference type="NCBI Taxonomy" id="714993"/>
    <lineage>
        <taxon>Eukaryota</taxon>
        <taxon>Fungi</taxon>
        <taxon>Dikarya</taxon>
        <taxon>Ascomycota</taxon>
        <taxon>Pezizomycotina</taxon>
        <taxon>Eurotiomycetes</taxon>
        <taxon>Eurotiomycetidae</taxon>
        <taxon>Eurotiales</taxon>
        <taxon>Aspergillaceae</taxon>
        <taxon>Aspergillus</taxon>
        <taxon>Aspergillus subgen. Nidulantes</taxon>
    </lineage>
</organism>
<feature type="chain" id="PRO_5045555238" evidence="1">
    <location>
        <begin position="25"/>
        <end position="395"/>
    </location>
</feature>
<evidence type="ECO:0000256" key="1">
    <source>
        <dbReference type="SAM" id="SignalP"/>
    </source>
</evidence>
<name>A0ABR4G9R4_9EURO</name>
<keyword evidence="3" id="KW-1185">Reference proteome</keyword>
<evidence type="ECO:0000313" key="2">
    <source>
        <dbReference type="EMBL" id="KAL2795768.1"/>
    </source>
</evidence>
<gene>
    <name evidence="2" type="ORF">BJX66DRAFT_336673</name>
</gene>
<comment type="caution">
    <text evidence="2">The sequence shown here is derived from an EMBL/GenBank/DDBJ whole genome shotgun (WGS) entry which is preliminary data.</text>
</comment>
<dbReference type="CDD" id="cd15482">
    <property type="entry name" value="Sialidase_non-viral"/>
    <property type="match status" value="1"/>
</dbReference>
<keyword evidence="1" id="KW-0732">Signal</keyword>
<dbReference type="PANTHER" id="PTHR38792">
    <property type="entry name" value="BNR/ASP-BOX REPEAT DOMAIN PROTEIN (AFU_ORTHOLOGUE AFUA_7G06430)-RELATED"/>
    <property type="match status" value="1"/>
</dbReference>
<dbReference type="InterPro" id="IPR036278">
    <property type="entry name" value="Sialidase_sf"/>
</dbReference>
<accession>A0ABR4G9R4</accession>
<dbReference type="Gene3D" id="2.120.10.10">
    <property type="match status" value="1"/>
</dbReference>
<reference evidence="2 3" key="1">
    <citation type="submission" date="2024-07" db="EMBL/GenBank/DDBJ databases">
        <title>Section-level genome sequencing and comparative genomics of Aspergillus sections Usti and Cavernicolus.</title>
        <authorList>
            <consortium name="Lawrence Berkeley National Laboratory"/>
            <person name="Nybo J.L."/>
            <person name="Vesth T.C."/>
            <person name="Theobald S."/>
            <person name="Frisvad J.C."/>
            <person name="Larsen T.O."/>
            <person name="Kjaerboelling I."/>
            <person name="Rothschild-Mancinelli K."/>
            <person name="Lyhne E.K."/>
            <person name="Kogle M.E."/>
            <person name="Barry K."/>
            <person name="Clum A."/>
            <person name="Na H."/>
            <person name="Ledsgaard L."/>
            <person name="Lin J."/>
            <person name="Lipzen A."/>
            <person name="Kuo A."/>
            <person name="Riley R."/>
            <person name="Mondo S."/>
            <person name="Labutti K."/>
            <person name="Haridas S."/>
            <person name="Pangalinan J."/>
            <person name="Salamov A.A."/>
            <person name="Simmons B.A."/>
            <person name="Magnuson J.K."/>
            <person name="Chen J."/>
            <person name="Drula E."/>
            <person name="Henrissat B."/>
            <person name="Wiebenga A."/>
            <person name="Lubbers R.J."/>
            <person name="Gomes A.C."/>
            <person name="Makela M.R."/>
            <person name="Stajich J."/>
            <person name="Grigoriev I.V."/>
            <person name="Mortensen U.H."/>
            <person name="De Vries R.P."/>
            <person name="Baker S.E."/>
            <person name="Andersen M.R."/>
        </authorList>
    </citation>
    <scope>NUCLEOTIDE SEQUENCE [LARGE SCALE GENOMIC DNA]</scope>
    <source>
        <strain evidence="2 3">CBS 209.92</strain>
    </source>
</reference>
<dbReference type="SUPFAM" id="SSF50939">
    <property type="entry name" value="Sialidases"/>
    <property type="match status" value="1"/>
</dbReference>
<dbReference type="Proteomes" id="UP001610563">
    <property type="component" value="Unassembled WGS sequence"/>
</dbReference>
<evidence type="ECO:0000313" key="3">
    <source>
        <dbReference type="Proteomes" id="UP001610563"/>
    </source>
</evidence>
<sequence length="395" mass="43603">MYPKHLLTGLAALQALLLAAPTTAQDTPGQPASDDWSPAPFTDFTKNILFYPPSTAVNWHTLYARSLQLPDESLLITWENYPLEPPLVNHPIWKSNDGGATWSNYSQIEDQVNGWGMRFQPFLYTLPVEFGGFPAGTILAAGVSCPFSLEGGVWIDLYASTDLAKTWTFISHVAYGAGPETIANGDRALWEPFLILYNNQIVIFYSDQTDPAHSQKLVHRTTDDLVTWSDPVADVAYSRQTDRPGMTTVAHIESTDKWIMTFEYCGAGGCRVHYKVADNPLLFDEVDATELHTNDTSRTTGTSGPYVIWTPHPDRDDGSGLIIISASNREWVFVGEDDADAEGWKRVETGHWSAYSRSLRVVSIKGEKKVLFANGGNFGPGELNSVACAVLPIPR</sequence>
<proteinExistence type="predicted"/>
<protein>
    <submittedName>
        <fullName evidence="2">Sialidase</fullName>
    </submittedName>
</protein>